<comment type="caution">
    <text evidence="1">The sequence shown here is derived from an EMBL/GenBank/DDBJ whole genome shotgun (WGS) entry which is preliminary data.</text>
</comment>
<dbReference type="OrthoDB" id="8853072at2"/>
<dbReference type="RefSeq" id="WP_094843639.1">
    <property type="nucleotide sequence ID" value="NZ_NEVS01000004.1"/>
</dbReference>
<evidence type="ECO:0008006" key="3">
    <source>
        <dbReference type="Google" id="ProtNLM"/>
    </source>
</evidence>
<reference evidence="2" key="1">
    <citation type="submission" date="2017-05" db="EMBL/GenBank/DDBJ databases">
        <title>Complete and WGS of Bordetella genogroups.</title>
        <authorList>
            <person name="Spilker T."/>
            <person name="Lipuma J."/>
        </authorList>
    </citation>
    <scope>NUCLEOTIDE SEQUENCE [LARGE SCALE GENOMIC DNA]</scope>
    <source>
        <strain evidence="2">AU8856</strain>
    </source>
</reference>
<organism evidence="1 2">
    <name type="scientific">Bordetella genomosp. 11</name>
    <dbReference type="NCBI Taxonomy" id="1416808"/>
    <lineage>
        <taxon>Bacteria</taxon>
        <taxon>Pseudomonadati</taxon>
        <taxon>Pseudomonadota</taxon>
        <taxon>Betaproteobacteria</taxon>
        <taxon>Burkholderiales</taxon>
        <taxon>Alcaligenaceae</taxon>
        <taxon>Bordetella</taxon>
    </lineage>
</organism>
<accession>A0A261UK37</accession>
<sequence>MAELLINHVQDSTSDEDVRGFLMKYGFPSYDRIQRIPGDGSRPAVLLTFDDLSVAALRKLVPRIHEMYWNNHTITALALNEPPRV</sequence>
<evidence type="ECO:0000313" key="2">
    <source>
        <dbReference type="Proteomes" id="UP000215767"/>
    </source>
</evidence>
<dbReference type="Proteomes" id="UP000215767">
    <property type="component" value="Unassembled WGS sequence"/>
</dbReference>
<gene>
    <name evidence="1" type="ORF">CAL28_23935</name>
</gene>
<evidence type="ECO:0000313" key="1">
    <source>
        <dbReference type="EMBL" id="OZI62258.1"/>
    </source>
</evidence>
<dbReference type="EMBL" id="NEVS01000004">
    <property type="protein sequence ID" value="OZI62258.1"/>
    <property type="molecule type" value="Genomic_DNA"/>
</dbReference>
<name>A0A261UK37_9BORD</name>
<protein>
    <recommendedName>
        <fullName evidence="3">RNA-binding protein</fullName>
    </recommendedName>
</protein>
<dbReference type="AlphaFoldDB" id="A0A261UK37"/>
<proteinExistence type="predicted"/>
<dbReference type="CDD" id="cd00590">
    <property type="entry name" value="RRM_SF"/>
    <property type="match status" value="1"/>
</dbReference>
<keyword evidence="2" id="KW-1185">Reference proteome</keyword>